<accession>X1G5A2</accession>
<proteinExistence type="predicted"/>
<organism evidence="1">
    <name type="scientific">marine sediment metagenome</name>
    <dbReference type="NCBI Taxonomy" id="412755"/>
    <lineage>
        <taxon>unclassified sequences</taxon>
        <taxon>metagenomes</taxon>
        <taxon>ecological metagenomes</taxon>
    </lineage>
</organism>
<dbReference type="AlphaFoldDB" id="X1G5A2"/>
<gene>
    <name evidence="1" type="ORF">S03H2_35993</name>
</gene>
<evidence type="ECO:0000313" key="1">
    <source>
        <dbReference type="EMBL" id="GAH52422.1"/>
    </source>
</evidence>
<evidence type="ECO:0008006" key="2">
    <source>
        <dbReference type="Google" id="ProtNLM"/>
    </source>
</evidence>
<name>X1G5A2_9ZZZZ</name>
<protein>
    <recommendedName>
        <fullName evidence="2">Winged helix-turn-helix transcription repressor HrcA DNA-binding domain-containing protein</fullName>
    </recommendedName>
</protein>
<reference evidence="1" key="1">
    <citation type="journal article" date="2014" name="Front. Microbiol.">
        <title>High frequency of phylogenetically diverse reductive dehalogenase-homologous genes in deep subseafloor sedimentary metagenomes.</title>
        <authorList>
            <person name="Kawai M."/>
            <person name="Futagami T."/>
            <person name="Toyoda A."/>
            <person name="Takaki Y."/>
            <person name="Nishi S."/>
            <person name="Hori S."/>
            <person name="Arai W."/>
            <person name="Tsubouchi T."/>
            <person name="Morono Y."/>
            <person name="Uchiyama I."/>
            <person name="Ito T."/>
            <person name="Fujiyama A."/>
            <person name="Inagaki F."/>
            <person name="Takami H."/>
        </authorList>
    </citation>
    <scope>NUCLEOTIDE SEQUENCE</scope>
    <source>
        <strain evidence="1">Expedition CK06-06</strain>
    </source>
</reference>
<sequence>MNGWAKSRFPVDRFTAPIVARKFKEMTNLSRYRDGAAVRRERLLMIVAYVKQHPGVLINRIQSHMSMNTGLSPKTTARYVKELCEGGMLVIEGLGFAVPRKAG</sequence>
<comment type="caution">
    <text evidence="1">The sequence shown here is derived from an EMBL/GenBank/DDBJ whole genome shotgun (WGS) entry which is preliminary data.</text>
</comment>
<dbReference type="EMBL" id="BARU01022060">
    <property type="protein sequence ID" value="GAH52422.1"/>
    <property type="molecule type" value="Genomic_DNA"/>
</dbReference>